<name>A0ABT1JMB3_ACTCY</name>
<feature type="compositionally biased region" description="Pro residues" evidence="1">
    <location>
        <begin position="316"/>
        <end position="355"/>
    </location>
</feature>
<feature type="domain" description="Outer membrane channel protein CpnT-like N-terminal" evidence="2">
    <location>
        <begin position="18"/>
        <end position="137"/>
    </location>
</feature>
<feature type="region of interest" description="Disordered" evidence="1">
    <location>
        <begin position="254"/>
        <end position="600"/>
    </location>
</feature>
<feature type="compositionally biased region" description="Low complexity" evidence="1">
    <location>
        <begin position="452"/>
        <end position="470"/>
    </location>
</feature>
<feature type="compositionally biased region" description="Low complexity" evidence="1">
    <location>
        <begin position="545"/>
        <end position="568"/>
    </location>
</feature>
<dbReference type="Pfam" id="PF25547">
    <property type="entry name" value="WXG100_2"/>
    <property type="match status" value="1"/>
</dbReference>
<keyword evidence="4" id="KW-1185">Reference proteome</keyword>
<dbReference type="Proteomes" id="UP000791080">
    <property type="component" value="Unassembled WGS sequence"/>
</dbReference>
<feature type="compositionally biased region" description="Low complexity" evidence="1">
    <location>
        <begin position="580"/>
        <end position="592"/>
    </location>
</feature>
<feature type="compositionally biased region" description="Pro residues" evidence="1">
    <location>
        <begin position="394"/>
        <end position="404"/>
    </location>
</feature>
<feature type="compositionally biased region" description="Low complexity" evidence="1">
    <location>
        <begin position="304"/>
        <end position="315"/>
    </location>
</feature>
<dbReference type="RefSeq" id="WP_253860252.1">
    <property type="nucleotide sequence ID" value="NZ_AUBJ02000001.1"/>
</dbReference>
<gene>
    <name evidence="3" type="ORF">G443_003939</name>
</gene>
<evidence type="ECO:0000313" key="3">
    <source>
        <dbReference type="EMBL" id="MCP2333669.1"/>
    </source>
</evidence>
<accession>A0ABT1JMB3</accession>
<reference evidence="3 4" key="1">
    <citation type="submission" date="2013-07" db="EMBL/GenBank/DDBJ databases">
        <authorList>
            <consortium name="DOE Joint Genome Institute"/>
            <person name="Reeve W."/>
            <person name="Huntemann M."/>
            <person name="Han J."/>
            <person name="Chen A."/>
            <person name="Kyrpides N."/>
            <person name="Mavromatis K."/>
            <person name="Markowitz V."/>
            <person name="Palaniappan K."/>
            <person name="Ivanova N."/>
            <person name="Schaumberg A."/>
            <person name="Pati A."/>
            <person name="Liolios K."/>
            <person name="Nordberg H.P."/>
            <person name="Cantor M.N."/>
            <person name="Hua S.X."/>
            <person name="Woyke T."/>
        </authorList>
    </citation>
    <scope>NUCLEOTIDE SEQUENCE [LARGE SCALE GENOMIC DNA]</scope>
    <source>
        <strain evidence="3 4">DSM 43889</strain>
    </source>
</reference>
<sequence length="600" mass="59031">MGIELPGELVDIANRAGVRWPAADEEAMRDQAEAWREAAEDVEVAGRRADSLADQALDGFTGATADGARREWRTFVDADAGDYPLIVQGCLAAADRLEHGAEQVGAAKVAIVRRLVVLAQRADAAEQAAAAGHTDALAGLDSLFSAARTEFAQIQGGLAEAVDLGNGVMMPGATPVAGASSPTALTFSSPEALLGDEDGIGEGAPFGLGQHDGDFLERSASDSAFLLEEVMSSLVAEGEISEEFAVRSGEEWGLDEGFLGGRDGQPIPDVPGEETPPPPSEPSNTGGPPLPASTRGTAPSGTDAPVGTGAGVPAAVPGPPVHSAAPPAPPVAGTPPITEPPAAAAPPSAPPPAGAPPAGAGPGEVTGPTRVDPNWAGSAPAQPTAPAERQPGGQPVPPPPPGGGQPPGGHLPAGGLPAAPPGAGGPGLPHGGPAPAVPPGSGGAGGAGAPGGQADPGRGAGAAPPLGGQPKPMPFRPEFPVGGGTAVPPGAAVAPAPAPAPGQQPLAPVAGAAPVAKQVLGPGPRTDRRRHRPNRARRDAPPPRRANSPRSPRSSCTCSPSDASRSPRSNPPGNGPLPLPTATTPPAGGTRPRTIRARTW</sequence>
<feature type="compositionally biased region" description="Gly residues" evidence="1">
    <location>
        <begin position="440"/>
        <end position="451"/>
    </location>
</feature>
<comment type="caution">
    <text evidence="3">The sequence shown here is derived from an EMBL/GenBank/DDBJ whole genome shotgun (WGS) entry which is preliminary data.</text>
</comment>
<feature type="compositionally biased region" description="Low complexity" evidence="1">
    <location>
        <begin position="408"/>
        <end position="417"/>
    </location>
</feature>
<evidence type="ECO:0000259" key="2">
    <source>
        <dbReference type="Pfam" id="PF25547"/>
    </source>
</evidence>
<reference evidence="3 4" key="2">
    <citation type="submission" date="2022-06" db="EMBL/GenBank/DDBJ databases">
        <title>Genomic Encyclopedia of Type Strains, Phase I: the one thousand microbial genomes (KMG-I) project.</title>
        <authorList>
            <person name="Kyrpides N."/>
        </authorList>
    </citation>
    <scope>NUCLEOTIDE SEQUENCE [LARGE SCALE GENOMIC DNA]</scope>
    <source>
        <strain evidence="3 4">DSM 43889</strain>
    </source>
</reference>
<feature type="compositionally biased region" description="Low complexity" evidence="1">
    <location>
        <begin position="503"/>
        <end position="519"/>
    </location>
</feature>
<evidence type="ECO:0000313" key="4">
    <source>
        <dbReference type="Proteomes" id="UP000791080"/>
    </source>
</evidence>
<dbReference type="PRINTS" id="PR01217">
    <property type="entry name" value="PRICHEXTENSN"/>
</dbReference>
<feature type="compositionally biased region" description="Low complexity" evidence="1">
    <location>
        <begin position="486"/>
        <end position="495"/>
    </location>
</feature>
<dbReference type="InterPro" id="IPR057746">
    <property type="entry name" value="CpnT-like_N"/>
</dbReference>
<feature type="compositionally biased region" description="Pro residues" evidence="1">
    <location>
        <begin position="569"/>
        <end position="579"/>
    </location>
</feature>
<organism evidence="3 4">
    <name type="scientific">Actinoalloteichus caeruleus DSM 43889</name>
    <dbReference type="NCBI Taxonomy" id="1120930"/>
    <lineage>
        <taxon>Bacteria</taxon>
        <taxon>Bacillati</taxon>
        <taxon>Actinomycetota</taxon>
        <taxon>Actinomycetes</taxon>
        <taxon>Pseudonocardiales</taxon>
        <taxon>Pseudonocardiaceae</taxon>
        <taxon>Actinoalloteichus</taxon>
        <taxon>Actinoalloteichus cyanogriseus</taxon>
    </lineage>
</organism>
<proteinExistence type="predicted"/>
<evidence type="ECO:0000256" key="1">
    <source>
        <dbReference type="SAM" id="MobiDB-lite"/>
    </source>
</evidence>
<dbReference type="EMBL" id="AUBJ02000001">
    <property type="protein sequence ID" value="MCP2333669.1"/>
    <property type="molecule type" value="Genomic_DNA"/>
</dbReference>
<protein>
    <recommendedName>
        <fullName evidence="2">Outer membrane channel protein CpnT-like N-terminal domain-containing protein</fullName>
    </recommendedName>
</protein>